<dbReference type="GO" id="GO:0004719">
    <property type="term" value="F:protein-L-isoaspartate (D-aspartate) O-methyltransferase activity"/>
    <property type="evidence" value="ECO:0007669"/>
    <property type="project" value="UniProtKB-UniRule"/>
</dbReference>
<keyword evidence="4 7" id="KW-0489">Methyltransferase</keyword>
<dbReference type="GO" id="GO:0030091">
    <property type="term" value="P:protein repair"/>
    <property type="evidence" value="ECO:0007669"/>
    <property type="project" value="UniProtKB-UniRule"/>
</dbReference>
<evidence type="ECO:0000256" key="3">
    <source>
        <dbReference type="ARBA" id="ARBA00022490"/>
    </source>
</evidence>
<sequence>MHSLELLGVGMTSQRTRDRLIARLMDSGIRDPQVLDTIGREPRHLFVDEALSHRAYEDTALPIGSGQTLSQPAIVARMTELVVAEAPQRVLEVGTGSGYQTLILSRLVPHVWSLERIADLHRRATQTLRRLKAYNVSLRLADGGEGWPDAGPFDVILLTACASELPQGLMTQLADGGVLIAPVEDIDGQQWLMRVRRDGAGFTQERLEPVRFVPLLQGVIR</sequence>
<dbReference type="GO" id="GO:0005737">
    <property type="term" value="C:cytoplasm"/>
    <property type="evidence" value="ECO:0007669"/>
    <property type="project" value="UniProtKB-SubCell"/>
</dbReference>
<dbReference type="PROSITE" id="PS01279">
    <property type="entry name" value="PCMT"/>
    <property type="match status" value="1"/>
</dbReference>
<dbReference type="RefSeq" id="WP_092567855.1">
    <property type="nucleotide sequence ID" value="NZ_BMXH01000001.1"/>
</dbReference>
<proteinExistence type="inferred from homology"/>
<dbReference type="OrthoDB" id="9810066at2"/>
<dbReference type="PANTHER" id="PTHR11579">
    <property type="entry name" value="PROTEIN-L-ISOASPARTATE O-METHYLTRANSFERASE"/>
    <property type="match status" value="1"/>
</dbReference>
<dbReference type="PANTHER" id="PTHR11579:SF0">
    <property type="entry name" value="PROTEIN-L-ISOASPARTATE(D-ASPARTATE) O-METHYLTRANSFERASE"/>
    <property type="match status" value="1"/>
</dbReference>
<evidence type="ECO:0000256" key="7">
    <source>
        <dbReference type="HAMAP-Rule" id="MF_00090"/>
    </source>
</evidence>
<dbReference type="FunFam" id="3.40.50.150:FF:000010">
    <property type="entry name" value="Protein-L-isoaspartate O-methyltransferase"/>
    <property type="match status" value="1"/>
</dbReference>
<dbReference type="InterPro" id="IPR029063">
    <property type="entry name" value="SAM-dependent_MTases_sf"/>
</dbReference>
<evidence type="ECO:0000256" key="5">
    <source>
        <dbReference type="ARBA" id="ARBA00022679"/>
    </source>
</evidence>
<keyword evidence="6 7" id="KW-0949">S-adenosyl-L-methionine</keyword>
<dbReference type="EC" id="2.1.1.77" evidence="7"/>
<dbReference type="EMBL" id="FNNI01000001">
    <property type="protein sequence ID" value="SDW25719.1"/>
    <property type="molecule type" value="Genomic_DNA"/>
</dbReference>
<comment type="similarity">
    <text evidence="2 7">Belongs to the methyltransferase superfamily. L-isoaspartyl/D-aspartyl protein methyltransferase family.</text>
</comment>
<comment type="subcellular location">
    <subcellularLocation>
        <location evidence="1 7">Cytoplasm</location>
    </subcellularLocation>
</comment>
<comment type="catalytic activity">
    <reaction evidence="7">
        <text>[protein]-L-isoaspartate + S-adenosyl-L-methionine = [protein]-L-isoaspartate alpha-methyl ester + S-adenosyl-L-homocysteine</text>
        <dbReference type="Rhea" id="RHEA:12705"/>
        <dbReference type="Rhea" id="RHEA-COMP:12143"/>
        <dbReference type="Rhea" id="RHEA-COMP:12144"/>
        <dbReference type="ChEBI" id="CHEBI:57856"/>
        <dbReference type="ChEBI" id="CHEBI:59789"/>
        <dbReference type="ChEBI" id="CHEBI:90596"/>
        <dbReference type="ChEBI" id="CHEBI:90598"/>
        <dbReference type="EC" id="2.1.1.77"/>
    </reaction>
</comment>
<evidence type="ECO:0000256" key="6">
    <source>
        <dbReference type="ARBA" id="ARBA00022691"/>
    </source>
</evidence>
<evidence type="ECO:0000256" key="4">
    <source>
        <dbReference type="ARBA" id="ARBA00022603"/>
    </source>
</evidence>
<dbReference type="HAMAP" id="MF_00090">
    <property type="entry name" value="PIMT"/>
    <property type="match status" value="1"/>
</dbReference>
<dbReference type="SUPFAM" id="SSF53335">
    <property type="entry name" value="S-adenosyl-L-methionine-dependent methyltransferases"/>
    <property type="match status" value="1"/>
</dbReference>
<dbReference type="GO" id="GO:0032259">
    <property type="term" value="P:methylation"/>
    <property type="evidence" value="ECO:0007669"/>
    <property type="project" value="UniProtKB-KW"/>
</dbReference>
<dbReference type="AlphaFoldDB" id="A0A1H2S3Z2"/>
<feature type="active site" evidence="7">
    <location>
        <position position="70"/>
    </location>
</feature>
<protein>
    <recommendedName>
        <fullName evidence="7">Protein-L-isoaspartate O-methyltransferase</fullName>
        <ecNumber evidence="7">2.1.1.77</ecNumber>
    </recommendedName>
    <alternativeName>
        <fullName evidence="7">L-isoaspartyl protein carboxyl methyltransferase</fullName>
    </alternativeName>
    <alternativeName>
        <fullName evidence="7">Protein L-isoaspartyl methyltransferase</fullName>
    </alternativeName>
    <alternativeName>
        <fullName evidence="7">Protein-beta-aspartate methyltransferase</fullName>
        <shortName evidence="7">PIMT</shortName>
    </alternativeName>
</protein>
<evidence type="ECO:0000313" key="8">
    <source>
        <dbReference type="EMBL" id="SDW25719.1"/>
    </source>
</evidence>
<keyword evidence="3 7" id="KW-0963">Cytoplasm</keyword>
<evidence type="ECO:0000313" key="9">
    <source>
        <dbReference type="Proteomes" id="UP000198500"/>
    </source>
</evidence>
<keyword evidence="5 7" id="KW-0808">Transferase</keyword>
<dbReference type="STRING" id="574349.SAMN05443545_101455"/>
<keyword evidence="9" id="KW-1185">Reference proteome</keyword>
<comment type="function">
    <text evidence="7">Catalyzes the methyl esterification of L-isoaspartyl residues in peptides and proteins that result from spontaneous decomposition of normal L-aspartyl and L-asparaginyl residues. It plays a role in the repair and/or degradation of damaged proteins.</text>
</comment>
<name>A0A1H2S3Z2_9GAMM</name>
<dbReference type="Gene3D" id="3.40.50.150">
    <property type="entry name" value="Vaccinia Virus protein VP39"/>
    <property type="match status" value="1"/>
</dbReference>
<dbReference type="NCBIfam" id="TIGR00080">
    <property type="entry name" value="pimt"/>
    <property type="match status" value="1"/>
</dbReference>
<evidence type="ECO:0000256" key="1">
    <source>
        <dbReference type="ARBA" id="ARBA00004496"/>
    </source>
</evidence>
<evidence type="ECO:0000256" key="2">
    <source>
        <dbReference type="ARBA" id="ARBA00005369"/>
    </source>
</evidence>
<organism evidence="8 9">
    <name type="scientific">Aidingimonas halophila</name>
    <dbReference type="NCBI Taxonomy" id="574349"/>
    <lineage>
        <taxon>Bacteria</taxon>
        <taxon>Pseudomonadati</taxon>
        <taxon>Pseudomonadota</taxon>
        <taxon>Gammaproteobacteria</taxon>
        <taxon>Oceanospirillales</taxon>
        <taxon>Halomonadaceae</taxon>
        <taxon>Aidingimonas</taxon>
    </lineage>
</organism>
<dbReference type="InterPro" id="IPR000682">
    <property type="entry name" value="PCMT"/>
</dbReference>
<dbReference type="CDD" id="cd02440">
    <property type="entry name" value="AdoMet_MTases"/>
    <property type="match status" value="1"/>
</dbReference>
<reference evidence="8 9" key="1">
    <citation type="submission" date="2016-10" db="EMBL/GenBank/DDBJ databases">
        <authorList>
            <person name="de Groot N.N."/>
        </authorList>
    </citation>
    <scope>NUCLEOTIDE SEQUENCE [LARGE SCALE GENOMIC DNA]</scope>
    <source>
        <strain evidence="8 9">DSM 19219</strain>
    </source>
</reference>
<gene>
    <name evidence="7" type="primary">pcm</name>
    <name evidence="8" type="ORF">SAMN05443545_101455</name>
</gene>
<dbReference type="NCBIfam" id="NF001453">
    <property type="entry name" value="PRK00312.1"/>
    <property type="match status" value="1"/>
</dbReference>
<dbReference type="Proteomes" id="UP000198500">
    <property type="component" value="Unassembled WGS sequence"/>
</dbReference>
<dbReference type="Pfam" id="PF01135">
    <property type="entry name" value="PCMT"/>
    <property type="match status" value="1"/>
</dbReference>
<accession>A0A1H2S3Z2</accession>